<comment type="subcellular location">
    <subcellularLocation>
        <location evidence="1 7">Cell membrane</location>
        <topology evidence="1 7">Multi-pass membrane protein</topology>
    </subcellularLocation>
</comment>
<evidence type="ECO:0000256" key="3">
    <source>
        <dbReference type="ARBA" id="ARBA00022475"/>
    </source>
</evidence>
<evidence type="ECO:0000256" key="6">
    <source>
        <dbReference type="ARBA" id="ARBA00023136"/>
    </source>
</evidence>
<keyword evidence="4 7" id="KW-0812">Transmembrane</keyword>
<dbReference type="PANTHER" id="PTHR30193:SF18">
    <property type="entry name" value="OSMOPROTECTIVE COMPOUNDS UPTAKE PERMEASE PROTEIN GGTC"/>
    <property type="match status" value="1"/>
</dbReference>
<reference evidence="9 10" key="1">
    <citation type="submission" date="2016-10" db="EMBL/GenBank/DDBJ databases">
        <authorList>
            <person name="de Groot N.N."/>
        </authorList>
    </citation>
    <scope>NUCLEOTIDE SEQUENCE [LARGE SCALE GENOMIC DNA]</scope>
    <source>
        <strain evidence="9 10">DSM 44993</strain>
    </source>
</reference>
<dbReference type="EMBL" id="FOEF01000009">
    <property type="protein sequence ID" value="SEP44526.1"/>
    <property type="molecule type" value="Genomic_DNA"/>
</dbReference>
<dbReference type="PANTHER" id="PTHR30193">
    <property type="entry name" value="ABC TRANSPORTER PERMEASE PROTEIN"/>
    <property type="match status" value="1"/>
</dbReference>
<evidence type="ECO:0000256" key="4">
    <source>
        <dbReference type="ARBA" id="ARBA00022692"/>
    </source>
</evidence>
<accession>A0A1H8XXG8</accession>
<feature type="transmembrane region" description="Helical" evidence="7">
    <location>
        <begin position="191"/>
        <end position="216"/>
    </location>
</feature>
<dbReference type="InterPro" id="IPR051393">
    <property type="entry name" value="ABC_transporter_permease"/>
</dbReference>
<feature type="domain" description="ABC transmembrane type-1" evidence="8">
    <location>
        <begin position="100"/>
        <end position="316"/>
    </location>
</feature>
<dbReference type="SUPFAM" id="SSF161098">
    <property type="entry name" value="MetI-like"/>
    <property type="match status" value="1"/>
</dbReference>
<organism evidence="9 10">
    <name type="scientific">Amycolatopsis saalfeldensis</name>
    <dbReference type="NCBI Taxonomy" id="394193"/>
    <lineage>
        <taxon>Bacteria</taxon>
        <taxon>Bacillati</taxon>
        <taxon>Actinomycetota</taxon>
        <taxon>Actinomycetes</taxon>
        <taxon>Pseudonocardiales</taxon>
        <taxon>Pseudonocardiaceae</taxon>
        <taxon>Amycolatopsis</taxon>
    </lineage>
</organism>
<dbReference type="PROSITE" id="PS50928">
    <property type="entry name" value="ABC_TM1"/>
    <property type="match status" value="1"/>
</dbReference>
<evidence type="ECO:0000256" key="5">
    <source>
        <dbReference type="ARBA" id="ARBA00022989"/>
    </source>
</evidence>
<keyword evidence="6 7" id="KW-0472">Membrane</keyword>
<keyword evidence="5 7" id="KW-1133">Transmembrane helix</keyword>
<dbReference type="Proteomes" id="UP000198582">
    <property type="component" value="Unassembled WGS sequence"/>
</dbReference>
<evidence type="ECO:0000313" key="9">
    <source>
        <dbReference type="EMBL" id="SEP44526.1"/>
    </source>
</evidence>
<dbReference type="InterPro" id="IPR035906">
    <property type="entry name" value="MetI-like_sf"/>
</dbReference>
<gene>
    <name evidence="9" type="ORF">SAMN04489732_109248</name>
</gene>
<dbReference type="InterPro" id="IPR000515">
    <property type="entry name" value="MetI-like"/>
</dbReference>
<feature type="transmembrane region" description="Helical" evidence="7">
    <location>
        <begin position="295"/>
        <end position="317"/>
    </location>
</feature>
<dbReference type="OrthoDB" id="9780883at2"/>
<dbReference type="AlphaFoldDB" id="A0A1H8XXG8"/>
<dbReference type="STRING" id="394193.SAMN04489732_109248"/>
<feature type="transmembrane region" description="Helical" evidence="7">
    <location>
        <begin position="104"/>
        <end position="125"/>
    </location>
</feature>
<feature type="transmembrane region" description="Helical" evidence="7">
    <location>
        <begin position="48"/>
        <end position="67"/>
    </location>
</feature>
<dbReference type="CDD" id="cd06261">
    <property type="entry name" value="TM_PBP2"/>
    <property type="match status" value="1"/>
</dbReference>
<dbReference type="GO" id="GO:0005886">
    <property type="term" value="C:plasma membrane"/>
    <property type="evidence" value="ECO:0007669"/>
    <property type="project" value="UniProtKB-SubCell"/>
</dbReference>
<evidence type="ECO:0000259" key="8">
    <source>
        <dbReference type="PROSITE" id="PS50928"/>
    </source>
</evidence>
<evidence type="ECO:0000256" key="7">
    <source>
        <dbReference type="RuleBase" id="RU363032"/>
    </source>
</evidence>
<feature type="transmembrane region" description="Helical" evidence="7">
    <location>
        <begin position="237"/>
        <end position="262"/>
    </location>
</feature>
<dbReference type="Pfam" id="PF00528">
    <property type="entry name" value="BPD_transp_1"/>
    <property type="match status" value="1"/>
</dbReference>
<feature type="transmembrane region" description="Helical" evidence="7">
    <location>
        <begin position="137"/>
        <end position="156"/>
    </location>
</feature>
<comment type="similarity">
    <text evidence="7">Belongs to the binding-protein-dependent transport system permease family.</text>
</comment>
<protein>
    <submittedName>
        <fullName evidence="9">Alpha-glucoside transport system permease protein</fullName>
    </submittedName>
</protein>
<feature type="transmembrane region" description="Helical" evidence="7">
    <location>
        <begin position="6"/>
        <end position="27"/>
    </location>
</feature>
<keyword evidence="2 7" id="KW-0813">Transport</keyword>
<dbReference type="Gene3D" id="1.10.3720.10">
    <property type="entry name" value="MetI-like"/>
    <property type="match status" value="1"/>
</dbReference>
<sequence>MNALMTSVPALIVIGAVAIPVVVYLFLGVGDRMLRLLGGKSARLARPWFWLLVPLAVVGIILVYPMIETIVSAFRNAQGDAWLGLGNFAWAFGGQMRGVLGNNLLWLIVFPLGTVLLALIVAVLFDRVRYERFAMTLVVLPTAISFAAGSIIWRQIYEYQPAGRDQTGLLNALWTLIPGTKPLAWLQTGAVNNYCLIFVGVWSSLGVAALILSAAVKSVPGELVEAARLDGAGEWRIFFSITLPHITGAVLVVITTELIFALKIFDIVYVMTNGNFNTNTVANQMYFELFSSQDLGRASAIAVVLLVVAIPIMVINIRQFRAERSR</sequence>
<evidence type="ECO:0000256" key="1">
    <source>
        <dbReference type="ARBA" id="ARBA00004651"/>
    </source>
</evidence>
<dbReference type="GO" id="GO:0055085">
    <property type="term" value="P:transmembrane transport"/>
    <property type="evidence" value="ECO:0007669"/>
    <property type="project" value="InterPro"/>
</dbReference>
<name>A0A1H8XXG8_9PSEU</name>
<evidence type="ECO:0000256" key="2">
    <source>
        <dbReference type="ARBA" id="ARBA00022448"/>
    </source>
</evidence>
<proteinExistence type="inferred from homology"/>
<evidence type="ECO:0000313" key="10">
    <source>
        <dbReference type="Proteomes" id="UP000198582"/>
    </source>
</evidence>
<keyword evidence="3" id="KW-1003">Cell membrane</keyword>
<keyword evidence="10" id="KW-1185">Reference proteome</keyword>